<dbReference type="PROSITE" id="PS50901">
    <property type="entry name" value="FTSK"/>
    <property type="match status" value="1"/>
</dbReference>
<dbReference type="RefSeq" id="WP_156561850.1">
    <property type="nucleotide sequence ID" value="NZ_CACRTV010000057.1"/>
</dbReference>
<dbReference type="Pfam" id="PF01580">
    <property type="entry name" value="FtsK_SpoIIIE"/>
    <property type="match status" value="1"/>
</dbReference>
<keyword evidence="2 3" id="KW-0067">ATP-binding</keyword>
<dbReference type="Gene3D" id="3.40.50.300">
    <property type="entry name" value="P-loop containing nucleotide triphosphate hydrolases"/>
    <property type="match status" value="1"/>
</dbReference>
<dbReference type="SUPFAM" id="SSF52540">
    <property type="entry name" value="P-loop containing nucleoside triphosphate hydrolases"/>
    <property type="match status" value="1"/>
</dbReference>
<sequence>MIGVDITRADEYLADLIKYRDEHKVNVITYTNFLSNMLDLRAKERNRSYPYTVKVAKGIDDLLAGDYTPAKVIEVSSPILWNGHEMWTGQTYKDGVVIDVGYLNGDKRFLSPVYLDLKTLPHAFLGGSTGSGKSVTMNAILFSMFFNYAPWELEAVMSDAKISEFARYGTTHKIPHIRNIAATEDASYLVSILEEFVADMKKLNAAFGKAGCTNVTQFYKKTGLTIPARVLVMDEVQAMFAGAGKKASRISACMEDVVRLGRNTNFHLIGASQELSSDLNGFIGNIPIRLCLKCNLVQTSEQILGNTEGALGDVGLGKLYMNTKASAKNKSDNQKFRVPYQDDDEFAEMGKFLQELGSRYPLEYPRQFYDENEMFLLPDLAKVCEKKKPNELPLGIPSFVSKSPDCFSLDITSRNIDNILVYCNNNKGLERFYRTFYESAKVDMKNGYAKHVYFVGDDVLTDNQNPAECGCFTKNVRDNNNVIWKGFIEQIYHKKLLVQVDEAVFANPRYDEDTEKNFEVLLPGGIMVKNEINLSRLYYMRAFLKEATYMKVYGLGNYASGDEYARYESVMIRSTFNVLKSYGSKYINSKFTKNDLSLTYYHVLGVSKINGVGRMVRSQEVLKNALADCCDANIVFVLYSMNLEDMSELRSGIRYFVMDGVESTASKVRCDDYPEKPRPACAVLYDSSDLVTRTFKKVKLSEKEI</sequence>
<evidence type="ECO:0000313" key="5">
    <source>
        <dbReference type="EMBL" id="VYU49691.1"/>
    </source>
</evidence>
<reference evidence="5" key="1">
    <citation type="submission" date="2019-11" db="EMBL/GenBank/DDBJ databases">
        <authorList>
            <person name="Feng L."/>
        </authorList>
    </citation>
    <scope>NUCLEOTIDE SEQUENCE</scope>
    <source>
        <strain evidence="5">CParaputrificumLFYP93</strain>
    </source>
</reference>
<dbReference type="InterPro" id="IPR027417">
    <property type="entry name" value="P-loop_NTPase"/>
</dbReference>
<proteinExistence type="predicted"/>
<feature type="binding site" evidence="3">
    <location>
        <begin position="127"/>
        <end position="134"/>
    </location>
    <ligand>
        <name>ATP</name>
        <dbReference type="ChEBI" id="CHEBI:30616"/>
    </ligand>
</feature>
<dbReference type="AlphaFoldDB" id="A0A6N3FC60"/>
<dbReference type="EMBL" id="CACRTV010000057">
    <property type="protein sequence ID" value="VYU49691.1"/>
    <property type="molecule type" value="Genomic_DNA"/>
</dbReference>
<protein>
    <submittedName>
        <fullName evidence="5">DNA translocase SftA</fullName>
    </submittedName>
</protein>
<dbReference type="PANTHER" id="PTHR22683">
    <property type="entry name" value="SPORULATION PROTEIN RELATED"/>
    <property type="match status" value="1"/>
</dbReference>
<feature type="domain" description="FtsK" evidence="4">
    <location>
        <begin position="110"/>
        <end position="301"/>
    </location>
</feature>
<dbReference type="GO" id="GO:0003677">
    <property type="term" value="F:DNA binding"/>
    <property type="evidence" value="ECO:0007669"/>
    <property type="project" value="InterPro"/>
</dbReference>
<accession>A0A6N3FC60</accession>
<dbReference type="GO" id="GO:0005524">
    <property type="term" value="F:ATP binding"/>
    <property type="evidence" value="ECO:0007669"/>
    <property type="project" value="UniProtKB-UniRule"/>
</dbReference>
<name>A0A6N3FC60_9CLOT</name>
<evidence type="ECO:0000256" key="3">
    <source>
        <dbReference type="PROSITE-ProRule" id="PRU00289"/>
    </source>
</evidence>
<evidence type="ECO:0000256" key="2">
    <source>
        <dbReference type="ARBA" id="ARBA00022840"/>
    </source>
</evidence>
<organism evidence="5">
    <name type="scientific">Clostridium paraputrificum</name>
    <dbReference type="NCBI Taxonomy" id="29363"/>
    <lineage>
        <taxon>Bacteria</taxon>
        <taxon>Bacillati</taxon>
        <taxon>Bacillota</taxon>
        <taxon>Clostridia</taxon>
        <taxon>Eubacteriales</taxon>
        <taxon>Clostridiaceae</taxon>
        <taxon>Clostridium</taxon>
    </lineage>
</organism>
<dbReference type="InterPro" id="IPR050206">
    <property type="entry name" value="FtsK/SpoIIIE/SftA"/>
</dbReference>
<keyword evidence="1 3" id="KW-0547">Nucleotide-binding</keyword>
<dbReference type="GO" id="GO:0016020">
    <property type="term" value="C:membrane"/>
    <property type="evidence" value="ECO:0007669"/>
    <property type="project" value="UniProtKB-SubCell"/>
</dbReference>
<dbReference type="PANTHER" id="PTHR22683:SF41">
    <property type="entry name" value="DNA TRANSLOCASE FTSK"/>
    <property type="match status" value="1"/>
</dbReference>
<gene>
    <name evidence="5" type="primary">sftA</name>
    <name evidence="5" type="ORF">CPLFYP93_02487</name>
</gene>
<evidence type="ECO:0000256" key="1">
    <source>
        <dbReference type="ARBA" id="ARBA00022741"/>
    </source>
</evidence>
<dbReference type="InterPro" id="IPR002543">
    <property type="entry name" value="FtsK_dom"/>
</dbReference>
<evidence type="ECO:0000259" key="4">
    <source>
        <dbReference type="PROSITE" id="PS50901"/>
    </source>
</evidence>